<dbReference type="InterPro" id="IPR038731">
    <property type="entry name" value="RgtA/B/C-like"/>
</dbReference>
<feature type="transmembrane region" description="Helical" evidence="9">
    <location>
        <begin position="108"/>
        <end position="125"/>
    </location>
</feature>
<keyword evidence="12" id="KW-1185">Reference proteome</keyword>
<dbReference type="GO" id="GO:0010041">
    <property type="term" value="P:response to iron(III) ion"/>
    <property type="evidence" value="ECO:0007669"/>
    <property type="project" value="TreeGrafter"/>
</dbReference>
<dbReference type="EC" id="2.4.1.-" evidence="11"/>
<evidence type="ECO:0000256" key="2">
    <source>
        <dbReference type="ARBA" id="ARBA00022475"/>
    </source>
</evidence>
<evidence type="ECO:0000256" key="9">
    <source>
        <dbReference type="SAM" id="Phobius"/>
    </source>
</evidence>
<dbReference type="Pfam" id="PF13231">
    <property type="entry name" value="PMT_2"/>
    <property type="match status" value="1"/>
</dbReference>
<evidence type="ECO:0000256" key="4">
    <source>
        <dbReference type="ARBA" id="ARBA00022679"/>
    </source>
</evidence>
<keyword evidence="4 11" id="KW-0808">Transferase</keyword>
<evidence type="ECO:0000256" key="7">
    <source>
        <dbReference type="ARBA" id="ARBA00023136"/>
    </source>
</evidence>
<feature type="transmembrane region" description="Helical" evidence="9">
    <location>
        <begin position="296"/>
        <end position="315"/>
    </location>
</feature>
<feature type="transmembrane region" description="Helical" evidence="9">
    <location>
        <begin position="83"/>
        <end position="102"/>
    </location>
</feature>
<evidence type="ECO:0000256" key="5">
    <source>
        <dbReference type="ARBA" id="ARBA00022692"/>
    </source>
</evidence>
<evidence type="ECO:0000259" key="10">
    <source>
        <dbReference type="Pfam" id="PF13231"/>
    </source>
</evidence>
<dbReference type="PANTHER" id="PTHR33908:SF3">
    <property type="entry name" value="UNDECAPRENYL PHOSPHATE-ALPHA-4-AMINO-4-DEOXY-L-ARABINOSE ARABINOSYL TRANSFERASE"/>
    <property type="match status" value="1"/>
</dbReference>
<dbReference type="InterPro" id="IPR050297">
    <property type="entry name" value="LipidA_mod_glycosyltrf_83"/>
</dbReference>
<gene>
    <name evidence="11" type="ORF">HDA43_004135</name>
</gene>
<evidence type="ECO:0000313" key="12">
    <source>
        <dbReference type="Proteomes" id="UP000576393"/>
    </source>
</evidence>
<feature type="region of interest" description="Disordered" evidence="8">
    <location>
        <begin position="248"/>
        <end position="272"/>
    </location>
</feature>
<dbReference type="GO" id="GO:0009103">
    <property type="term" value="P:lipopolysaccharide biosynthetic process"/>
    <property type="evidence" value="ECO:0007669"/>
    <property type="project" value="UniProtKB-ARBA"/>
</dbReference>
<dbReference type="EMBL" id="JACCCO010000002">
    <property type="protein sequence ID" value="NYF41934.1"/>
    <property type="molecule type" value="Genomic_DNA"/>
</dbReference>
<keyword evidence="7 9" id="KW-0472">Membrane</keyword>
<feature type="transmembrane region" description="Helical" evidence="9">
    <location>
        <begin position="327"/>
        <end position="346"/>
    </location>
</feature>
<organism evidence="11 12">
    <name type="scientific">Streptosporangium sandarakinum</name>
    <dbReference type="NCBI Taxonomy" id="1260955"/>
    <lineage>
        <taxon>Bacteria</taxon>
        <taxon>Bacillati</taxon>
        <taxon>Actinomycetota</taxon>
        <taxon>Actinomycetes</taxon>
        <taxon>Streptosporangiales</taxon>
        <taxon>Streptosporangiaceae</taxon>
        <taxon>Streptosporangium</taxon>
    </lineage>
</organism>
<evidence type="ECO:0000313" key="11">
    <source>
        <dbReference type="EMBL" id="NYF41934.1"/>
    </source>
</evidence>
<feature type="transmembrane region" description="Helical" evidence="9">
    <location>
        <begin position="137"/>
        <end position="161"/>
    </location>
</feature>
<dbReference type="PANTHER" id="PTHR33908">
    <property type="entry name" value="MANNOSYLTRANSFERASE YKCB-RELATED"/>
    <property type="match status" value="1"/>
</dbReference>
<keyword evidence="6 9" id="KW-1133">Transmembrane helix</keyword>
<keyword evidence="3 11" id="KW-0328">Glycosyltransferase</keyword>
<proteinExistence type="predicted"/>
<keyword evidence="2" id="KW-1003">Cell membrane</keyword>
<dbReference type="GO" id="GO:0016763">
    <property type="term" value="F:pentosyltransferase activity"/>
    <property type="evidence" value="ECO:0007669"/>
    <property type="project" value="TreeGrafter"/>
</dbReference>
<evidence type="ECO:0000256" key="8">
    <source>
        <dbReference type="SAM" id="MobiDB-lite"/>
    </source>
</evidence>
<evidence type="ECO:0000256" key="6">
    <source>
        <dbReference type="ARBA" id="ARBA00022989"/>
    </source>
</evidence>
<accession>A0A852V3Z2</accession>
<feature type="transmembrane region" description="Helical" evidence="9">
    <location>
        <begin position="220"/>
        <end position="241"/>
    </location>
</feature>
<comment type="subcellular location">
    <subcellularLocation>
        <location evidence="1">Cell membrane</location>
        <topology evidence="1">Multi-pass membrane protein</topology>
    </subcellularLocation>
</comment>
<feature type="domain" description="Glycosyltransferase RgtA/B/C/D-like" evidence="10">
    <location>
        <begin position="43"/>
        <end position="144"/>
    </location>
</feature>
<dbReference type="Proteomes" id="UP000576393">
    <property type="component" value="Unassembled WGS sequence"/>
</dbReference>
<name>A0A852V3Z2_9ACTN</name>
<comment type="caution">
    <text evidence="11">The sequence shown here is derived from an EMBL/GenBank/DDBJ whole genome shotgun (WGS) entry which is preliminary data.</text>
</comment>
<reference evidence="11 12" key="1">
    <citation type="submission" date="2020-07" db="EMBL/GenBank/DDBJ databases">
        <title>Sequencing the genomes of 1000 actinobacteria strains.</title>
        <authorList>
            <person name="Klenk H.-P."/>
        </authorList>
    </citation>
    <scope>NUCLEOTIDE SEQUENCE [LARGE SCALE GENOMIC DNA]</scope>
    <source>
        <strain evidence="11 12">DSM 45763</strain>
    </source>
</reference>
<evidence type="ECO:0000256" key="1">
    <source>
        <dbReference type="ARBA" id="ARBA00004651"/>
    </source>
</evidence>
<dbReference type="AlphaFoldDB" id="A0A852V3Z2"/>
<evidence type="ECO:0000256" key="3">
    <source>
        <dbReference type="ARBA" id="ARBA00022676"/>
    </source>
</evidence>
<keyword evidence="5 9" id="KW-0812">Transmembrane</keyword>
<dbReference type="GO" id="GO:0005886">
    <property type="term" value="C:plasma membrane"/>
    <property type="evidence" value="ECO:0007669"/>
    <property type="project" value="UniProtKB-SubCell"/>
</dbReference>
<sequence length="491" mass="51944">MLAVAGSWAPSMWADELATAQTATSWDTLWETLRERDAVFLPYYLLMYVWSRAGTADWWLRLPSALAVAAATGLLADLGRRLGGVRAGTVAGAALLVLPAISRFGQEARPYTLAVAAAVFSYWCLHRALETGRWGRYVLSVVLLPCTHLFAVLSLPAHLVVSRRCLPWLALGSPVTLAVAAVSAGQVGQVNWLEAPGWENVVLVRSAITGWQPQPEPGNLPAVLLGWAVALAGLASAAVLLRRGNGDRPAAGTPTDDLAFDRPPAGTPTGHLALGRPSDGVLAARPAGGGVPAPRAFAAGLVVWGLLPMPVLVAVSHLVTPVYSSRYVLFAAPAFALLTGLGAARLPRAVLVAGLGVAVALGARQQVLLRTEPGHQVSYRAAAEIVAAQRRDGDRTVYVVPWARQGLTRYGTMPPERRSGDAAGERVWLVRSDFGRAVRPGTALPSRNGVAPGMVPKVDALLEGGYTVTRTWPLRGVTVLLLERPPRGGRR</sequence>
<feature type="transmembrane region" description="Helical" evidence="9">
    <location>
        <begin position="58"/>
        <end position="76"/>
    </location>
</feature>
<protein>
    <submittedName>
        <fullName evidence="11">Mannosyltransferase</fullName>
        <ecNumber evidence="11">2.4.1.-</ecNumber>
    </submittedName>
</protein>